<dbReference type="AlphaFoldDB" id="A0A9K3KPZ6"/>
<sequence>MNAALRLWTSTKFSKEQSSFVSNSFTISTTVCVIAGAFTAILFQLLVIYSKSALGMSNDAGYASFKMATAIYRKWGFRCFLTELMTFVYSFMISLYNTLWNDAEAHPDNVDMSRRVGTYIMAGSILLILLGSYHINSILNLATKLIFIDEYKDNFA</sequence>
<keyword evidence="1" id="KW-1133">Transmembrane helix</keyword>
<evidence type="ECO:0000313" key="3">
    <source>
        <dbReference type="Proteomes" id="UP000693970"/>
    </source>
</evidence>
<comment type="caution">
    <text evidence="2">The sequence shown here is derived from an EMBL/GenBank/DDBJ whole genome shotgun (WGS) entry which is preliminary data.</text>
</comment>
<evidence type="ECO:0000313" key="2">
    <source>
        <dbReference type="EMBL" id="KAG7347747.1"/>
    </source>
</evidence>
<dbReference type="EMBL" id="JAGRRH010000020">
    <property type="protein sequence ID" value="KAG7347747.1"/>
    <property type="molecule type" value="Genomic_DNA"/>
</dbReference>
<feature type="transmembrane region" description="Helical" evidence="1">
    <location>
        <begin position="116"/>
        <end position="135"/>
    </location>
</feature>
<keyword evidence="3" id="KW-1185">Reference proteome</keyword>
<keyword evidence="1" id="KW-0472">Membrane</keyword>
<dbReference type="Proteomes" id="UP000693970">
    <property type="component" value="Unassembled WGS sequence"/>
</dbReference>
<feature type="transmembrane region" description="Helical" evidence="1">
    <location>
        <begin position="25"/>
        <end position="49"/>
    </location>
</feature>
<dbReference type="OrthoDB" id="43775at2759"/>
<organism evidence="2 3">
    <name type="scientific">Nitzschia inconspicua</name>
    <dbReference type="NCBI Taxonomy" id="303405"/>
    <lineage>
        <taxon>Eukaryota</taxon>
        <taxon>Sar</taxon>
        <taxon>Stramenopiles</taxon>
        <taxon>Ochrophyta</taxon>
        <taxon>Bacillariophyta</taxon>
        <taxon>Bacillariophyceae</taxon>
        <taxon>Bacillariophycidae</taxon>
        <taxon>Bacillariales</taxon>
        <taxon>Bacillariaceae</taxon>
        <taxon>Nitzschia</taxon>
    </lineage>
</organism>
<keyword evidence="1" id="KW-0812">Transmembrane</keyword>
<name>A0A9K3KPZ6_9STRA</name>
<feature type="transmembrane region" description="Helical" evidence="1">
    <location>
        <begin position="75"/>
        <end position="96"/>
    </location>
</feature>
<accession>A0A9K3KPZ6</accession>
<gene>
    <name evidence="2" type="ORF">IV203_016452</name>
</gene>
<proteinExistence type="predicted"/>
<reference evidence="2" key="2">
    <citation type="submission" date="2021-04" db="EMBL/GenBank/DDBJ databases">
        <authorList>
            <person name="Podell S."/>
        </authorList>
    </citation>
    <scope>NUCLEOTIDE SEQUENCE</scope>
    <source>
        <strain evidence="2">Hildebrandi</strain>
    </source>
</reference>
<reference evidence="2" key="1">
    <citation type="journal article" date="2021" name="Sci. Rep.">
        <title>Diploid genomic architecture of Nitzschia inconspicua, an elite biomass production diatom.</title>
        <authorList>
            <person name="Oliver A."/>
            <person name="Podell S."/>
            <person name="Pinowska A."/>
            <person name="Traller J.C."/>
            <person name="Smith S.R."/>
            <person name="McClure R."/>
            <person name="Beliaev A."/>
            <person name="Bohutskyi P."/>
            <person name="Hill E.A."/>
            <person name="Rabines A."/>
            <person name="Zheng H."/>
            <person name="Allen L.Z."/>
            <person name="Kuo A."/>
            <person name="Grigoriev I.V."/>
            <person name="Allen A.E."/>
            <person name="Hazlebeck D."/>
            <person name="Allen E.E."/>
        </authorList>
    </citation>
    <scope>NUCLEOTIDE SEQUENCE</scope>
    <source>
        <strain evidence="2">Hildebrandi</strain>
    </source>
</reference>
<protein>
    <submittedName>
        <fullName evidence="2">Uncharacterized protein</fullName>
    </submittedName>
</protein>
<evidence type="ECO:0000256" key="1">
    <source>
        <dbReference type="SAM" id="Phobius"/>
    </source>
</evidence>